<dbReference type="RefSeq" id="WP_142815366.1">
    <property type="nucleotide sequence ID" value="NZ_CP033893.1"/>
</dbReference>
<dbReference type="EMBL" id="CP033893">
    <property type="protein sequence ID" value="QDL32450.1"/>
    <property type="molecule type" value="Genomic_DNA"/>
</dbReference>
<reference evidence="1 2" key="1">
    <citation type="submission" date="2018-11" db="EMBL/GenBank/DDBJ databases">
        <title>The first complete genome of Serratia liquefaciens isolated from metalophyte plant revel distinctness adaptive mechanisms in an extreme habitat.</title>
        <authorList>
            <person name="Caneschi W.L."/>
            <person name="Sanchez A.B."/>
            <person name="Felestrino E.B."/>
            <person name="Assis R.A.B."/>
            <person name="Lemes C.G.C."/>
            <person name="Cordeiro I.F."/>
            <person name="Fonseca N.P."/>
            <person name="Villa M."/>
            <person name="Vieira I.T."/>
            <person name="Moraes L.A."/>
            <person name="Kamino L.H.Y."/>
            <person name="do Carmo F."/>
            <person name="Garcia C.M."/>
            <person name="Almeida N.F."/>
            <person name="Silva R.S."/>
            <person name="Ferro J.A."/>
            <person name="Ferro M.I.T."/>
            <person name="Varani A.M."/>
            <person name="Ferreira R.M."/>
            <person name="dos Santos V.L."/>
            <person name="Silva U.C."/>
            <person name="Setubal J.C."/>
            <person name="Moreira L.M."/>
        </authorList>
    </citation>
    <scope>NUCLEOTIDE SEQUENCE [LARGE SCALE GENOMIC DNA]</scope>
    <source>
        <strain evidence="1 2">FG3</strain>
    </source>
</reference>
<gene>
    <name evidence="1" type="ORF">EGO53_11900</name>
</gene>
<sequence length="76" mass="8138">MSQAGTGSLPSDLTQHRAYARVSLWMRQQAQGGALVALNLKPMRRTTAEVLAEYALSEFPIGVVDAAMQNAGEAHP</sequence>
<evidence type="ECO:0000313" key="1">
    <source>
        <dbReference type="EMBL" id="QDL32450.1"/>
    </source>
</evidence>
<dbReference type="AlphaFoldDB" id="A0A515CWG0"/>
<organism evidence="1 2">
    <name type="scientific">Serratia liquefaciens</name>
    <dbReference type="NCBI Taxonomy" id="614"/>
    <lineage>
        <taxon>Bacteria</taxon>
        <taxon>Pseudomonadati</taxon>
        <taxon>Pseudomonadota</taxon>
        <taxon>Gammaproteobacteria</taxon>
        <taxon>Enterobacterales</taxon>
        <taxon>Yersiniaceae</taxon>
        <taxon>Serratia</taxon>
    </lineage>
</organism>
<name>A0A515CWG0_SERLI</name>
<proteinExistence type="predicted"/>
<accession>A0A515CWG0</accession>
<evidence type="ECO:0000313" key="2">
    <source>
        <dbReference type="Proteomes" id="UP000317572"/>
    </source>
</evidence>
<dbReference type="Proteomes" id="UP000317572">
    <property type="component" value="Chromosome"/>
</dbReference>
<protein>
    <submittedName>
        <fullName evidence="1">Uncharacterized protein</fullName>
    </submittedName>
</protein>